<gene>
    <name evidence="3" type="ORF">CEO22_637</name>
</gene>
<dbReference type="Gene3D" id="3.10.350.10">
    <property type="entry name" value="LysM domain"/>
    <property type="match status" value="1"/>
</dbReference>
<dbReference type="InterPro" id="IPR011055">
    <property type="entry name" value="Dup_hybrid_motif"/>
</dbReference>
<keyword evidence="1" id="KW-0732">Signal</keyword>
<accession>A0A554J9I3</accession>
<dbReference type="SMART" id="SM00257">
    <property type="entry name" value="LysM"/>
    <property type="match status" value="1"/>
</dbReference>
<dbReference type="PANTHER" id="PTHR21666:SF270">
    <property type="entry name" value="MUREIN HYDROLASE ACTIVATOR ENVC"/>
    <property type="match status" value="1"/>
</dbReference>
<dbReference type="EMBL" id="VMFD01000072">
    <property type="protein sequence ID" value="TSC64988.1"/>
    <property type="molecule type" value="Genomic_DNA"/>
</dbReference>
<dbReference type="Pfam" id="PF01551">
    <property type="entry name" value="Peptidase_M23"/>
    <property type="match status" value="1"/>
</dbReference>
<dbReference type="InterPro" id="IPR018392">
    <property type="entry name" value="LysM"/>
</dbReference>
<dbReference type="CDD" id="cd00118">
    <property type="entry name" value="LysM"/>
    <property type="match status" value="1"/>
</dbReference>
<organism evidence="3 4">
    <name type="scientific">Candidatus Berkelbacteria bacterium Gr01-1014_85</name>
    <dbReference type="NCBI Taxonomy" id="2017150"/>
    <lineage>
        <taxon>Bacteria</taxon>
        <taxon>Candidatus Berkelbacteria</taxon>
    </lineage>
</organism>
<proteinExistence type="predicted"/>
<dbReference type="InterPro" id="IPR050570">
    <property type="entry name" value="Cell_wall_metabolism_enzyme"/>
</dbReference>
<name>A0A554J9I3_9BACT</name>
<feature type="chain" id="PRO_5021951182" evidence="1">
    <location>
        <begin position="20"/>
        <end position="322"/>
    </location>
</feature>
<dbReference type="GO" id="GO:0004222">
    <property type="term" value="F:metalloendopeptidase activity"/>
    <property type="evidence" value="ECO:0007669"/>
    <property type="project" value="TreeGrafter"/>
</dbReference>
<dbReference type="Pfam" id="PF01476">
    <property type="entry name" value="LysM"/>
    <property type="match status" value="1"/>
</dbReference>
<dbReference type="SUPFAM" id="SSF51261">
    <property type="entry name" value="Duplicated hybrid motif"/>
    <property type="match status" value="1"/>
</dbReference>
<evidence type="ECO:0000256" key="1">
    <source>
        <dbReference type="SAM" id="SignalP"/>
    </source>
</evidence>
<dbReference type="InterPro" id="IPR016047">
    <property type="entry name" value="M23ase_b-sheet_dom"/>
</dbReference>
<dbReference type="Gene3D" id="2.70.70.10">
    <property type="entry name" value="Glucose Permease (Domain IIA)"/>
    <property type="match status" value="1"/>
</dbReference>
<feature type="domain" description="LysM" evidence="2">
    <location>
        <begin position="104"/>
        <end position="150"/>
    </location>
</feature>
<sequence length="322" mass="34124">MQFAIIAIAFFVLTLNTVAVPPQEISTTVSALADYDPNALAAAANSINSYLPVLSELNSQRTSDQIVATLVGPDTGYSPKPMLVETIDHDTAYRIARGLRKETVTHTVQPGETLSTIAQFYGVNVATILTDNKINPVEAAKVKAGTRLTIAPESTSNFDWVAKIEEAKQKERARLLAQTNKNRLANTAGLSKASANNDSAGGSGKFIKPISYGCYNGYHWYAIDCAGPTGGSVRAAAAGVVEIADASGYNGGYGITVKIDHGNGWETRYAHLSRITVGSGERVASGEVIAFSGNTGRSTGPHLHFEIIKSGNRLNPGNYVGY</sequence>
<evidence type="ECO:0000259" key="2">
    <source>
        <dbReference type="PROSITE" id="PS51782"/>
    </source>
</evidence>
<comment type="caution">
    <text evidence="3">The sequence shown here is derived from an EMBL/GenBank/DDBJ whole genome shotgun (WGS) entry which is preliminary data.</text>
</comment>
<reference evidence="3 4" key="1">
    <citation type="submission" date="2017-08" db="EMBL/GenBank/DDBJ databases">
        <title>Mechanisms for carbon and nitrogen cycling indicate functional differentiation within the Candidate Phyla Radiation.</title>
        <authorList>
            <person name="Danczak R.E."/>
            <person name="Johnston M.D."/>
            <person name="Kenah C."/>
            <person name="Slattery M."/>
            <person name="Wrighton K.C."/>
            <person name="Wilkins M.J."/>
        </authorList>
    </citation>
    <scope>NUCLEOTIDE SEQUENCE [LARGE SCALE GENOMIC DNA]</scope>
    <source>
        <strain evidence="3">Gr01-1014_85</strain>
    </source>
</reference>
<dbReference type="CDD" id="cd12797">
    <property type="entry name" value="M23_peptidase"/>
    <property type="match status" value="1"/>
</dbReference>
<dbReference type="Proteomes" id="UP000316253">
    <property type="component" value="Unassembled WGS sequence"/>
</dbReference>
<evidence type="ECO:0000313" key="3">
    <source>
        <dbReference type="EMBL" id="TSC64988.1"/>
    </source>
</evidence>
<dbReference type="PANTHER" id="PTHR21666">
    <property type="entry name" value="PEPTIDASE-RELATED"/>
    <property type="match status" value="1"/>
</dbReference>
<dbReference type="AlphaFoldDB" id="A0A554J9I3"/>
<feature type="signal peptide" evidence="1">
    <location>
        <begin position="1"/>
        <end position="19"/>
    </location>
</feature>
<protein>
    <submittedName>
        <fullName evidence="3">Peptidase M23 family protein</fullName>
    </submittedName>
</protein>
<dbReference type="PROSITE" id="PS51782">
    <property type="entry name" value="LYSM"/>
    <property type="match status" value="1"/>
</dbReference>
<dbReference type="InterPro" id="IPR036779">
    <property type="entry name" value="LysM_dom_sf"/>
</dbReference>
<evidence type="ECO:0000313" key="4">
    <source>
        <dbReference type="Proteomes" id="UP000316253"/>
    </source>
</evidence>